<evidence type="ECO:0000259" key="17">
    <source>
        <dbReference type="Pfam" id="PF12780"/>
    </source>
</evidence>
<dbReference type="Pfam" id="PF08385">
    <property type="entry name" value="DHC_N1"/>
    <property type="match status" value="1"/>
</dbReference>
<dbReference type="Pfam" id="PF18199">
    <property type="entry name" value="Dynein_C"/>
    <property type="match status" value="1"/>
</dbReference>
<feature type="domain" description="Dynein 2 heavy chain 1 cytoplasmic ATPase lid" evidence="22">
    <location>
        <begin position="2321"/>
        <end position="2405"/>
    </location>
</feature>
<feature type="domain" description="Dynein heavy chain AAA module D4" evidence="17">
    <location>
        <begin position="2529"/>
        <end position="2647"/>
    </location>
</feature>
<evidence type="ECO:0000313" key="24">
    <source>
        <dbReference type="Proteomes" id="UP001154329"/>
    </source>
</evidence>
<evidence type="ECO:0000313" key="23">
    <source>
        <dbReference type="EMBL" id="CAH1724786.1"/>
    </source>
</evidence>
<dbReference type="FunFam" id="3.10.490.20:FF:000006">
    <property type="entry name" value="Dynein axonemal heavy chain 10"/>
    <property type="match status" value="1"/>
</dbReference>
<dbReference type="Gene3D" id="1.20.920.30">
    <property type="match status" value="1"/>
</dbReference>
<evidence type="ECO:0000256" key="3">
    <source>
        <dbReference type="ARBA" id="ARBA00022490"/>
    </source>
</evidence>
<keyword evidence="4" id="KW-0493">Microtubule</keyword>
<evidence type="ECO:0000256" key="6">
    <source>
        <dbReference type="ARBA" id="ARBA00022840"/>
    </source>
</evidence>
<evidence type="ECO:0000259" key="15">
    <source>
        <dbReference type="Pfam" id="PF12774"/>
    </source>
</evidence>
<evidence type="ECO:0000259" key="18">
    <source>
        <dbReference type="Pfam" id="PF12781"/>
    </source>
</evidence>
<evidence type="ECO:0000256" key="7">
    <source>
        <dbReference type="ARBA" id="ARBA00023017"/>
    </source>
</evidence>
<dbReference type="Gene3D" id="1.20.58.1120">
    <property type="match status" value="1"/>
</dbReference>
<dbReference type="InterPro" id="IPR041466">
    <property type="entry name" value="Dynein_AAA5_ext"/>
</dbReference>
<evidence type="ECO:0000256" key="1">
    <source>
        <dbReference type="ARBA" id="ARBA00004245"/>
    </source>
</evidence>
<dbReference type="InterPro" id="IPR013594">
    <property type="entry name" value="Dynein_heavy_tail"/>
</dbReference>
<feature type="domain" description="Dynein heavy chain hydrolytic ATP-binding dynein motor region" evidence="15">
    <location>
        <begin position="1448"/>
        <end position="1776"/>
    </location>
</feature>
<feature type="domain" description="Dynein heavy chain linker" evidence="14">
    <location>
        <begin position="1092"/>
        <end position="1189"/>
    </location>
</feature>
<reference evidence="23" key="2">
    <citation type="submission" date="2022-10" db="EMBL/GenBank/DDBJ databases">
        <authorList>
            <consortium name="ENA_rothamsted_submissions"/>
            <consortium name="culmorum"/>
            <person name="King R."/>
        </authorList>
    </citation>
    <scope>NUCLEOTIDE SEQUENCE</scope>
</reference>
<dbReference type="EMBL" id="OU899035">
    <property type="protein sequence ID" value="CAH1724786.1"/>
    <property type="molecule type" value="Genomic_DNA"/>
</dbReference>
<dbReference type="InterPro" id="IPR024317">
    <property type="entry name" value="Dynein_heavy_chain_D4_dom"/>
</dbReference>
<dbReference type="GO" id="GO:0007018">
    <property type="term" value="P:microtubule-based movement"/>
    <property type="evidence" value="ECO:0007669"/>
    <property type="project" value="InterPro"/>
</dbReference>
<dbReference type="InterPro" id="IPR042219">
    <property type="entry name" value="AAA_lid_11_sf"/>
</dbReference>
<dbReference type="GO" id="GO:0005874">
    <property type="term" value="C:microtubule"/>
    <property type="evidence" value="ECO:0007669"/>
    <property type="project" value="UniProtKB-KW"/>
</dbReference>
<evidence type="ECO:0000259" key="21">
    <source>
        <dbReference type="Pfam" id="PF18199"/>
    </source>
</evidence>
<keyword evidence="10" id="KW-0206">Cytoskeleton</keyword>
<dbReference type="Pfam" id="PF12780">
    <property type="entry name" value="AAA_8"/>
    <property type="match status" value="2"/>
</dbReference>
<evidence type="ECO:0000256" key="9">
    <source>
        <dbReference type="ARBA" id="ARBA00023175"/>
    </source>
</evidence>
<dbReference type="InterPro" id="IPR004273">
    <property type="entry name" value="Dynein_heavy_D6_P-loop"/>
</dbReference>
<dbReference type="InterPro" id="IPR054354">
    <property type="entry name" value="DYNC2H1-like_lid"/>
</dbReference>
<dbReference type="Gene3D" id="1.20.920.20">
    <property type="match status" value="1"/>
</dbReference>
<dbReference type="PANTHER" id="PTHR22878">
    <property type="entry name" value="DYNEIN HEAVY CHAIN 6, AXONEMAL-LIKE-RELATED"/>
    <property type="match status" value="1"/>
</dbReference>
<dbReference type="InterPro" id="IPR013602">
    <property type="entry name" value="Dynein_heavy_linker"/>
</dbReference>
<accession>A0A9P0J0L4</accession>
<dbReference type="Pfam" id="PF12777">
    <property type="entry name" value="MT"/>
    <property type="match status" value="1"/>
</dbReference>
<feature type="domain" description="Dynein heavy chain region D6 P-loop" evidence="12">
    <location>
        <begin position="3403"/>
        <end position="3519"/>
    </location>
</feature>
<dbReference type="InterPro" id="IPR035699">
    <property type="entry name" value="AAA_6"/>
</dbReference>
<keyword evidence="7" id="KW-0243">Dynein</keyword>
<dbReference type="SUPFAM" id="SSF52540">
    <property type="entry name" value="P-loop containing nucleoside triphosphate hydrolases"/>
    <property type="match status" value="4"/>
</dbReference>
<dbReference type="Pfam" id="PF18198">
    <property type="entry name" value="AAA_lid_11"/>
    <property type="match status" value="1"/>
</dbReference>
<dbReference type="Gene3D" id="3.40.50.300">
    <property type="entry name" value="P-loop containing nucleotide triphosphate hydrolases"/>
    <property type="match status" value="6"/>
</dbReference>
<evidence type="ECO:0000256" key="8">
    <source>
        <dbReference type="ARBA" id="ARBA00023054"/>
    </source>
</evidence>
<dbReference type="Pfam" id="PF08393">
    <property type="entry name" value="DHC_N2"/>
    <property type="match status" value="2"/>
</dbReference>
<feature type="domain" description="Dynein heavy chain linker" evidence="14">
    <location>
        <begin position="1194"/>
        <end position="1384"/>
    </location>
</feature>
<feature type="domain" description="Dynein heavy chain coiled coil stalk" evidence="16">
    <location>
        <begin position="2662"/>
        <end position="2995"/>
    </location>
</feature>
<dbReference type="Pfam" id="PF12774">
    <property type="entry name" value="AAA_6"/>
    <property type="match status" value="1"/>
</dbReference>
<dbReference type="InterPro" id="IPR043160">
    <property type="entry name" value="Dynein_C_barrel"/>
</dbReference>
<proteinExistence type="inferred from homology"/>
<gene>
    <name evidence="23" type="ORF">APHIGO_LOCUS6011</name>
</gene>
<comment type="similarity">
    <text evidence="2">Belongs to the dynein heavy chain family.</text>
</comment>
<dbReference type="Gene3D" id="1.10.472.130">
    <property type="match status" value="1"/>
</dbReference>
<dbReference type="InterPro" id="IPR041658">
    <property type="entry name" value="AAA_lid_11"/>
</dbReference>
<evidence type="ECO:0008006" key="25">
    <source>
        <dbReference type="Google" id="ProtNLM"/>
    </source>
</evidence>
<sequence>MADEDGVKKYSEKLFKKVKVIQEKIITLPELHVHFGCMVGNLNADLRYLYFVKNTNSIIPVYDLEEEADFYMPSQFLIGNKSGCLIKTMEKELEKIWIPSVKKLLIDPFLHDCVTTRAEKNIIKTLASTSIPSTFVRITREIKAQHDYEILSEERPDDYEKRLDFVDLEKIISLSELFILESLPLYDINKQTSSEPLKHHFLIELQCLSDKLKWTIDYMLKRQSLKATEYLSGLTKDNVEEIAEALEKTPAMILQCVNILENWNSKMKNLCSSIFEFQERETIHSEFNFWKNSETSVRSIIDELESEDTKLFLNVVEKTSNCTQAIKNIWDEFKVVKLQFIRSCGIAKDNLKYVSLIMEHYKDFISADFNTVIKIIPIWFDDLRTIWVLSPYFGKDINMLRLLLQISNGLCENVGRNLGDLKLIFKNKNIKEISEMSFNATKMLDVWSAEYLETRRSIEKSKFQRWEFDKCVLFNKIEYIKRIAKDIHEIVVTINQFLNILGSDLRSVIKDMIGLDVMISRVKSLYKVFDAIDFDLFCEDNVENWNLFLKEFNLEVLRVEEECKIFIDWCFNNLRSCKEAYLILEKLQKFTSRPVFKEQLKTKYESILRQYENELTTIETCFLTHQNNPPISRHHLPISGSIFWVRMLFDKIKEPITVFQSVNEFNMPLKLKVEEMYESIVDQMKCYERLKLIDWTNKARLLAICQMDSNILVCIRTKMNTDQCHSESNLPKIEDLKDWLKCSRKSNQILSDSKLMFKTNFNDQVYELIEEAEMMENLGIVLPGEIQMLLAKKNSLLNDIMKVKNMVNTYNTFISSMSNLELTILRHKLKDIEDYFYTGLCRYNWLSISIETFTNHGMILINKTKNQLINIKIVKSCIYCLSEENKWNNNNYKNTLYDEIISNKVVLEKIEILRKTSHSLMVDTFKVLKNDDLRNSEDFYNNLYIIEEIRTEQVNVEIFFQNLNHRIYILEEMGVTMPLEDMTYISYIQDEWTMLQHIASEKKLFLEKAKVIWSHTVKINIEMFSVSIDTFLEKYDQCGLKKIKDDLDLGLILMNEYDYDFTDFMEKKEKLVKEEELFNLKLLNTERFDSYYSEFQYMKLVYSLYEAQKLDIEKWSKIPWFDIEIEFVREAFGALMLKFKTLPVLAQDTHPAKILANYLKELRQSVPILLQLKNEALKPRHWKEMLDAIVTIIIKKRWNTMSLNIEKFSNVILHIELKLCGVHNVLQILEDDQITMHKMMNSYSVEPFLEKVDTLQKNLSTVNEVLNKWWYVQQKWIYLSEIYAGKDILNILPEKSKEFNELNKFYQEVMVNANRNSKILEQCLTPNILNQLLWLEFRLDISQKELNSYIMEKRNYFPRFYFISDNDLLFIYGNSNPVVIQEYIIQNKRYKYSSLIILDVHHRDIIESFVINNVILAKSFEWDSVIKTYWIKSKDNLYVSQCSGFFDYGYEFMGSTKNIVITPLTNRIFLTFTQALMMCLGGATHGFSGTGKTDTIMAMATIVGNICKVINCSDGLDHQTFSQFLNGICQSKIWGLFTKFSRISQKTLSVISTLLFSMKWSLLGNKNENNFQDYNISISPKISIFITLNIEEINVQKKEIDEIIKSHFRPVICLLPDFEQICFTILYSEGFLEAKILSKKISLLYKLCKDGLSNPLNYTFDIRSLKLVIQTARHLLIKQPELGESLVIMKILRDLNLPKLIDKDIALFLSFLSDLFPNVKYLKTTNADFIKAIEIALKREKFVKIDIQVEKIIEIMEMLKNRNSIAIMGPTSGGKSVIINMLCETLNHLKISTKLITLNPKAFTKFELYGYVDPITKSWNDGLLTNIFRNINQPIVPNNQSNHFILFDGDLDSMWVDDLNPVMDDNRILTLSNGEKIRIKPQCNLLFEVGHLSYSAPSTISRMGIVYVDPNNLGYMPFWVRWLEPRSLMEQTALDQCFQKYVPVLLNLIFEDGKDLNKLILLKTAVSQTRLNMITQLCFILDTILPLVSSDNNNSIKISHKKTAMTSNDIAIPLTSMISFVAGMGVLEAVFIQALYLSLGALLTDVTSRHIFDENVKKLSGFVNIPNAHERSKTQNLKYIPSDEPTWYDYYLDFNTLEWISWKKAIPEYIHNDTVTFNDILVPTVESTRLVWILKLINEYYFRSAIFKKVKRPTIIVGEMSSGKTATMKYFIRNLDQKYYIKMALNLSARTSSLDIQQNLETNLEKHSRKTYGPPIGKRLVYFIDDLNLPQMDECGTQQPIALLKSIFDKQGMYDRHKCFDWKELVDICFFASMNHIGGGRNELDTRFLSLCSVFSLPFPSDDTIQYIFNSILSGHTKSFTDNIKSAVNNIINMTVNLYKLVLKKLHQTPDKFIYVFNLCHISFIINGMTRILPNTFTTTESFVRVWRNEFTRVICDRLIYQKDREMIERHLTQELELYFPLQMEYVLRDPLLFGDCRNAISSNNQIRIYEDLIDYDSVFYLFQEILLEYKKYHGSLDMILFNDALDHLIRIYRMLRMDRGHVLLIGSSGNGKKSLSKLAAFTSGNITNICWDMFLRNCLNNLHIVLLMSPGNNLRLIFRNYPGFVNKTYVDWINKWPAEALNAVVEKVLINEQIISDVYVNNVIKQSVYMHKSAEEYAKIFFKHTTRKIYFTLKHLVDCTQTYKKLVKKKLSLSLIKSQQIQSGLEKIEESTLELNRINDTLREQDLSIINKDEMCQDLIKQINDTRILVEEINSIVNNSTEKLNLKNEQIISTKKQMEELIDKTLPVLSTTKTLLNEINSDDLTELKSLDTPSESVMTLLECIAILRGLKDMNSWKSLSDMIEDPNFLNNLQELDANKINQRHQTQIRTKLKFLKKTIDIQAISKVECSLLNIIESILKYCHIYQDIIPLKNKLNKYEKDYLNSTLKLKEHEDSLENTLCTISNLEKSLDNISKENIELKKENCKLKIKFEYADKVIKGLKSVHERWIIDLENQTIINNKIIGNCLLNASFLVYAGPFSLEYREKIIFNDWYNHIIDLELPIDLNTELEKELIDEKAIYDLISNGLPCDKYTIQNGILMTQSNRFPLCIDPHNQGFNWIKNHEKNNSLKILSFADNDYIIHLKNALQYGQPVIFIDFENINLDIKDLLNKNIQSDSFNSEFIEIDDKKCKYNKNFRLYMLTKQNNPKITTSIYSNMTVINCSITQEVSQYDIKLKLSVESMSLVDQSRDVYKSVSQKGTLFYTSLYGLKEIDPLYQFSIQSFIKLFLNSIDLAKKDQNVLNRISNIIDQLTNDVYEFTCTLDKDAGYLLNSELIFFIKGKIIGSENITKKNPTTWLSNECWQNVVNLSTNFENFSNLIEHISSNSESWKEWFYSEYPESENTIPIKINKYFEVLMLIRCFRTDRVYQSVENYVYKIIEVNNERCINNKNTNLESIHKKFSNLTPCILILNNGSDPTKDLTNLAEKNDITGPTFKVLSLGTFNENVIYLALKSALYRGNWLIIQNCNFSAQFLYEIEYILEQANESWHPNFRLWLIFNGDSLLCDSFPISLLLRSLKVIIEPSNHMRISMQKALDKYDFDDQEDKNQHPTFKLLLYALLFFHGILLERKKYNQFGWSIPYNFEYSDFDMCQLIITIFLKKSIQNEIPWTTFKYLIGEIIYGGKVIDSYDRKILLTYVDEYFGDFMYSSYQPFTFYNCKDRYKPVKYIEAERKLFESNKYSLIEVINELPLSVNPEVCGLNSNVLFGYHNNLVSLLWTNMIKLYPSVDIIDDKNTDWDKVLQNTTENILKLLPELYNINKVKIFYGDKCFAPNIIVLLHELEKINALLEVIRNTLSQLSKVFLGKVEMNSMLEEVSMCLYAGRVPDCWSKLSPPTVKSLAGYIEHLKKRTLQYSNWSQIREPLVMWLSGLHSPKSYLTSLIQLACRKYGWSIEHSMFYTSVTQWTCESEVQREPDAGCYITGLYLEGARWNMDKQCLTECTFHNTSEKLPILAIIPIETRLLKLPKSSITIPVYVTSKRGNSINDNCVFQANLNTHLHKSFWILRGICVVMNTD</sequence>
<evidence type="ECO:0000256" key="10">
    <source>
        <dbReference type="ARBA" id="ARBA00023212"/>
    </source>
</evidence>
<evidence type="ECO:0000259" key="13">
    <source>
        <dbReference type="Pfam" id="PF08385"/>
    </source>
</evidence>
<dbReference type="InterPro" id="IPR026983">
    <property type="entry name" value="DHC"/>
</dbReference>
<evidence type="ECO:0000259" key="12">
    <source>
        <dbReference type="Pfam" id="PF03028"/>
    </source>
</evidence>
<dbReference type="Pfam" id="PF12775">
    <property type="entry name" value="AAA_7"/>
    <property type="match status" value="1"/>
</dbReference>
<feature type="domain" description="Dynein heavy chain C-terminal" evidence="21">
    <location>
        <begin position="3715"/>
        <end position="4010"/>
    </location>
</feature>
<keyword evidence="9" id="KW-0505">Motor protein</keyword>
<dbReference type="GO" id="GO:0005524">
    <property type="term" value="F:ATP binding"/>
    <property type="evidence" value="ECO:0007669"/>
    <property type="project" value="UniProtKB-KW"/>
</dbReference>
<evidence type="ECO:0000259" key="16">
    <source>
        <dbReference type="Pfam" id="PF12777"/>
    </source>
</evidence>
<comment type="subcellular location">
    <subcellularLocation>
        <location evidence="1">Cytoplasm</location>
        <location evidence="1">Cytoskeleton</location>
    </subcellularLocation>
</comment>
<dbReference type="Gene3D" id="1.10.8.1220">
    <property type="match status" value="1"/>
</dbReference>
<feature type="coiled-coil region" evidence="11">
    <location>
        <begin position="2876"/>
        <end position="2924"/>
    </location>
</feature>
<evidence type="ECO:0000259" key="19">
    <source>
        <dbReference type="Pfam" id="PF17852"/>
    </source>
</evidence>
<evidence type="ECO:0000256" key="2">
    <source>
        <dbReference type="ARBA" id="ARBA00008887"/>
    </source>
</evidence>
<dbReference type="Gene3D" id="1.10.8.720">
    <property type="entry name" value="Region D6 of dynein motor"/>
    <property type="match status" value="1"/>
</dbReference>
<dbReference type="InterPro" id="IPR043157">
    <property type="entry name" value="Dynein_AAA1S"/>
</dbReference>
<dbReference type="GO" id="GO:0045505">
    <property type="term" value="F:dynein intermediate chain binding"/>
    <property type="evidence" value="ECO:0007669"/>
    <property type="project" value="InterPro"/>
</dbReference>
<evidence type="ECO:0000259" key="20">
    <source>
        <dbReference type="Pfam" id="PF18198"/>
    </source>
</evidence>
<dbReference type="InterPro" id="IPR027417">
    <property type="entry name" value="P-loop_NTPase"/>
</dbReference>
<evidence type="ECO:0000259" key="14">
    <source>
        <dbReference type="Pfam" id="PF08393"/>
    </source>
</evidence>
<dbReference type="Gene3D" id="1.20.140.100">
    <property type="entry name" value="Dynein heavy chain, N-terminal domain 2"/>
    <property type="match status" value="1"/>
</dbReference>
<dbReference type="Gene3D" id="1.10.8.710">
    <property type="match status" value="1"/>
</dbReference>
<organism evidence="23 24">
    <name type="scientific">Aphis gossypii</name>
    <name type="common">Cotton aphid</name>
    <dbReference type="NCBI Taxonomy" id="80765"/>
    <lineage>
        <taxon>Eukaryota</taxon>
        <taxon>Metazoa</taxon>
        <taxon>Ecdysozoa</taxon>
        <taxon>Arthropoda</taxon>
        <taxon>Hexapoda</taxon>
        <taxon>Insecta</taxon>
        <taxon>Pterygota</taxon>
        <taxon>Neoptera</taxon>
        <taxon>Paraneoptera</taxon>
        <taxon>Hemiptera</taxon>
        <taxon>Sternorrhyncha</taxon>
        <taxon>Aphidomorpha</taxon>
        <taxon>Aphidoidea</taxon>
        <taxon>Aphididae</taxon>
        <taxon>Aphidini</taxon>
        <taxon>Aphis</taxon>
        <taxon>Aphis</taxon>
    </lineage>
</organism>
<keyword evidence="8 11" id="KW-0175">Coiled coil</keyword>
<dbReference type="GO" id="GO:0051959">
    <property type="term" value="F:dynein light intermediate chain binding"/>
    <property type="evidence" value="ECO:0007669"/>
    <property type="project" value="InterPro"/>
</dbReference>
<reference evidence="23" key="1">
    <citation type="submission" date="2022-02" db="EMBL/GenBank/DDBJ databases">
        <authorList>
            <person name="King R."/>
        </authorList>
    </citation>
    <scope>NUCLEOTIDE SEQUENCE</scope>
</reference>
<dbReference type="InterPro" id="IPR042222">
    <property type="entry name" value="Dynein_2_N"/>
</dbReference>
<protein>
    <recommendedName>
        <fullName evidence="25">Dynein heavy chain</fullName>
    </recommendedName>
</protein>
<evidence type="ECO:0000256" key="4">
    <source>
        <dbReference type="ARBA" id="ARBA00022701"/>
    </source>
</evidence>
<keyword evidence="3" id="KW-0963">Cytoplasm</keyword>
<dbReference type="GO" id="GO:0008569">
    <property type="term" value="F:minus-end-directed microtubule motor activity"/>
    <property type="evidence" value="ECO:0007669"/>
    <property type="project" value="InterPro"/>
</dbReference>
<evidence type="ECO:0000256" key="5">
    <source>
        <dbReference type="ARBA" id="ARBA00022741"/>
    </source>
</evidence>
<evidence type="ECO:0000259" key="22">
    <source>
        <dbReference type="Pfam" id="PF22597"/>
    </source>
</evidence>
<dbReference type="GO" id="GO:0030286">
    <property type="term" value="C:dynein complex"/>
    <property type="evidence" value="ECO:0007669"/>
    <property type="project" value="UniProtKB-KW"/>
</dbReference>
<dbReference type="InterPro" id="IPR041228">
    <property type="entry name" value="Dynein_C"/>
</dbReference>
<keyword evidence="6" id="KW-0067">ATP-binding</keyword>
<dbReference type="PANTHER" id="PTHR22878:SF63">
    <property type="entry name" value="DYNEIN AXONEMAL HEAVY CHAIN 10"/>
    <property type="match status" value="1"/>
</dbReference>
<keyword evidence="5" id="KW-0547">Nucleotide-binding</keyword>
<feature type="domain" description="Dynein heavy chain AAA 5 extension" evidence="19">
    <location>
        <begin position="1934"/>
        <end position="2103"/>
    </location>
</feature>
<dbReference type="Pfam" id="PF17852">
    <property type="entry name" value="Dynein_AAA_lid"/>
    <property type="match status" value="1"/>
</dbReference>
<evidence type="ECO:0000256" key="11">
    <source>
        <dbReference type="SAM" id="Coils"/>
    </source>
</evidence>
<dbReference type="Gene3D" id="3.10.490.20">
    <property type="match status" value="1"/>
</dbReference>
<dbReference type="Proteomes" id="UP001154329">
    <property type="component" value="Chromosome 2"/>
</dbReference>
<feature type="domain" description="Dynein heavy chain AAA lid" evidence="20">
    <location>
        <begin position="3552"/>
        <end position="3703"/>
    </location>
</feature>
<dbReference type="Pfam" id="PF03028">
    <property type="entry name" value="Dynein_heavy"/>
    <property type="match status" value="1"/>
</dbReference>
<feature type="domain" description="Dynein heavy chain ATP-binding dynein motor region" evidence="18">
    <location>
        <begin position="3025"/>
        <end position="3168"/>
    </location>
</feature>
<dbReference type="InterPro" id="IPR024743">
    <property type="entry name" value="Dynein_HC_stalk"/>
</dbReference>
<feature type="domain" description="Dynein heavy chain AAA module D4" evidence="17">
    <location>
        <begin position="2477"/>
        <end position="2523"/>
    </location>
</feature>
<dbReference type="Gene3D" id="1.20.1270.280">
    <property type="match status" value="1"/>
</dbReference>
<keyword evidence="24" id="KW-1185">Reference proteome</keyword>
<dbReference type="InterPro" id="IPR035706">
    <property type="entry name" value="AAA_9"/>
</dbReference>
<name>A0A9P0J0L4_APHGO</name>
<dbReference type="Pfam" id="PF22597">
    <property type="entry name" value="DYN_lid"/>
    <property type="match status" value="1"/>
</dbReference>
<feature type="domain" description="Dynein heavy chain tail" evidence="13">
    <location>
        <begin position="259"/>
        <end position="853"/>
    </location>
</feature>
<dbReference type="Pfam" id="PF12781">
    <property type="entry name" value="AAA_9"/>
    <property type="match status" value="1"/>
</dbReference>